<reference evidence="6 7" key="1">
    <citation type="journal article" date="2014" name="Nat. Genet.">
        <title>Whole-genome sequence of a flatfish provides insights into ZW sex chromosome evolution and adaptation to a benthic lifestyle.</title>
        <authorList>
            <person name="Chen S."/>
            <person name="Zhang G."/>
            <person name="Shao C."/>
            <person name="Huang Q."/>
            <person name="Liu G."/>
            <person name="Zhang P."/>
            <person name="Song W."/>
            <person name="An N."/>
            <person name="Chalopin D."/>
            <person name="Volff J.N."/>
            <person name="Hong Y."/>
            <person name="Li Q."/>
            <person name="Sha Z."/>
            <person name="Zhou H."/>
            <person name="Xie M."/>
            <person name="Yu Q."/>
            <person name="Liu Y."/>
            <person name="Xiang H."/>
            <person name="Wang N."/>
            <person name="Wu K."/>
            <person name="Yang C."/>
            <person name="Zhou Q."/>
            <person name="Liao X."/>
            <person name="Yang L."/>
            <person name="Hu Q."/>
            <person name="Zhang J."/>
            <person name="Meng L."/>
            <person name="Jin L."/>
            <person name="Tian Y."/>
            <person name="Lian J."/>
            <person name="Yang J."/>
            <person name="Miao G."/>
            <person name="Liu S."/>
            <person name="Liang Z."/>
            <person name="Yan F."/>
            <person name="Li Y."/>
            <person name="Sun B."/>
            <person name="Zhang H."/>
            <person name="Zhang J."/>
            <person name="Zhu Y."/>
            <person name="Du M."/>
            <person name="Zhao Y."/>
            <person name="Schartl M."/>
            <person name="Tang Q."/>
            <person name="Wang J."/>
        </authorList>
    </citation>
    <scope>NUCLEOTIDE SEQUENCE</scope>
</reference>
<sequence>MESAIMDPLQSNCEQDSSFTEEEEEVDPRIQGELERLNQSTDDINRWESELEDCRQRFRAVLVEATVKLDEQTKRIGRAVDDSKPYWEARKVARQAQIEAQKATQEFQRAVEILRAAKETIALAEERLQEEESRQFDSAWQEMLNHATQRVMEAEQARTRSEDEHRKTAAHYNTCIGHMKQLEKKLKRSINKSRPYFELKAKYYLQLEQLKHQVDNYQAKLVLAKAEYRTALRNLESISEEIHAQRRSLAMGTREQGVGAEGDGDNEDIANFKRESDGLSMVSVSIEEDSSHSSASEEDTDTCSSSSAQAVPSSPCPSSSSSHPSTSASCTSSFLKNTDSIVSTPPLSPVLSPSCSGGLDFGTPDSECFSGDGSPLLGPRSQCSGASSPDCDRERGNRAEGAEAALEDGVNKLTVTVSEEQKEKEDDPEAHDADSEITPPSEATTILLLNSV</sequence>
<comment type="similarity">
    <text evidence="1 3">Belongs to the SH3BP5 family.</text>
</comment>
<dbReference type="InParanoid" id="A0A3P8VQL2"/>
<dbReference type="InterPro" id="IPR007940">
    <property type="entry name" value="SH3BP5"/>
</dbReference>
<dbReference type="KEGG" id="csem:103394673"/>
<feature type="coiled-coil region" evidence="4">
    <location>
        <begin position="200"/>
        <end position="241"/>
    </location>
</feature>
<dbReference type="PANTHER" id="PTHR19423">
    <property type="entry name" value="SH3 DOMAIN-BINDING PROTEIN 5"/>
    <property type="match status" value="1"/>
</dbReference>
<dbReference type="AlphaFoldDB" id="A0A3P8VQL2"/>
<accession>A0A3P8VQL2</accession>
<evidence type="ECO:0000313" key="7">
    <source>
        <dbReference type="Proteomes" id="UP000265120"/>
    </source>
</evidence>
<dbReference type="OrthoDB" id="446789at2759"/>
<dbReference type="GO" id="GO:0035556">
    <property type="term" value="P:intracellular signal transduction"/>
    <property type="evidence" value="ECO:0007669"/>
    <property type="project" value="UniProtKB-UniRule"/>
</dbReference>
<dbReference type="GO" id="GO:0005737">
    <property type="term" value="C:cytoplasm"/>
    <property type="evidence" value="ECO:0007669"/>
    <property type="project" value="UniProtKB-SubCell"/>
</dbReference>
<feature type="region of interest" description="Disordered" evidence="5">
    <location>
        <begin position="1"/>
        <end position="30"/>
    </location>
</feature>
<dbReference type="GeneTree" id="ENSGT00390000018500"/>
<feature type="coiled-coil region" evidence="4">
    <location>
        <begin position="93"/>
        <end position="164"/>
    </location>
</feature>
<comment type="domain">
    <text evidence="3">The N-terminal half of the protein mediates interaction with RAB11A and functions as guanine nucleotide exchange factor. Four long alpha-helices (interrupted by a central kink) assemble into coiled coils, giving rise to a 'V' shape.</text>
</comment>
<keyword evidence="2 3" id="KW-0175">Coiled coil</keyword>
<proteinExistence type="inferred from homology"/>
<dbReference type="PANTHER" id="PTHR19423:SF4">
    <property type="entry name" value="SH3 DOMAIN-BINDING PROTEIN 5"/>
    <property type="match status" value="1"/>
</dbReference>
<reference evidence="6" key="2">
    <citation type="submission" date="2025-08" db="UniProtKB">
        <authorList>
            <consortium name="Ensembl"/>
        </authorList>
    </citation>
    <scope>IDENTIFICATION</scope>
</reference>
<feature type="compositionally biased region" description="Basic and acidic residues" evidence="5">
    <location>
        <begin position="419"/>
        <end position="434"/>
    </location>
</feature>
<dbReference type="Proteomes" id="UP000265120">
    <property type="component" value="Chromosome 18"/>
</dbReference>
<comment type="subunit">
    <text evidence="3">Interacts with GDP-bound and nucleotide-free forms of RAB11A.</text>
</comment>
<dbReference type="GO" id="GO:0005085">
    <property type="term" value="F:guanyl-nucleotide exchange factor activity"/>
    <property type="evidence" value="ECO:0007669"/>
    <property type="project" value="UniProtKB-UniRule"/>
</dbReference>
<reference evidence="6" key="3">
    <citation type="submission" date="2025-09" db="UniProtKB">
        <authorList>
            <consortium name="Ensembl"/>
        </authorList>
    </citation>
    <scope>IDENTIFICATION</scope>
</reference>
<feature type="region of interest" description="Disordered" evidence="5">
    <location>
        <begin position="283"/>
        <end position="332"/>
    </location>
</feature>
<protein>
    <recommendedName>
        <fullName evidence="3">SH3 domain-binding protein 5</fullName>
        <shortName evidence="3">SH3BP-5</shortName>
    </recommendedName>
</protein>
<name>A0A3P8VQL2_CYNSE</name>
<dbReference type="Ensembl" id="ENSCSET00000014933.1">
    <property type="protein sequence ID" value="ENSCSEP00000014755.1"/>
    <property type="gene ID" value="ENSCSEG00000009486.1"/>
</dbReference>
<feature type="compositionally biased region" description="Basic and acidic residues" evidence="5">
    <location>
        <begin position="390"/>
        <end position="401"/>
    </location>
</feature>
<feature type="region of interest" description="Disordered" evidence="5">
    <location>
        <begin position="362"/>
        <end position="452"/>
    </location>
</feature>
<keyword evidence="3" id="KW-0963">Cytoplasm</keyword>
<evidence type="ECO:0000256" key="1">
    <source>
        <dbReference type="ARBA" id="ARBA00007796"/>
    </source>
</evidence>
<dbReference type="STRING" id="244447.ENSCSEP00000014755"/>
<keyword evidence="7" id="KW-1185">Reference proteome</keyword>
<evidence type="ECO:0000313" key="6">
    <source>
        <dbReference type="Ensembl" id="ENSCSEP00000014755.1"/>
    </source>
</evidence>
<evidence type="ECO:0000256" key="5">
    <source>
        <dbReference type="SAM" id="MobiDB-lite"/>
    </source>
</evidence>
<feature type="region of interest" description="Disordered" evidence="5">
    <location>
        <begin position="246"/>
        <end position="271"/>
    </location>
</feature>
<evidence type="ECO:0000256" key="2">
    <source>
        <dbReference type="ARBA" id="ARBA00023054"/>
    </source>
</evidence>
<comment type="subcellular location">
    <subcellularLocation>
        <location evidence="3">Cytoplasm</location>
    </subcellularLocation>
    <text evidence="3">Colocalizes with RAB11A on cytoplasmic vesicle membranes.</text>
</comment>
<evidence type="ECO:0000256" key="4">
    <source>
        <dbReference type="SAM" id="Coils"/>
    </source>
</evidence>
<evidence type="ECO:0000256" key="3">
    <source>
        <dbReference type="RuleBase" id="RU369054"/>
    </source>
</evidence>
<keyword evidence="3" id="KW-0344">Guanine-nucleotide releasing factor</keyword>
<feature type="coiled-coil region" evidence="4">
    <location>
        <begin position="30"/>
        <end position="57"/>
    </location>
</feature>
<comment type="function">
    <text evidence="3">Functions as guanine nucleotide exchange factor (GEF) for RAB11A.</text>
</comment>
<dbReference type="OMA" id="MPCPYPS"/>
<dbReference type="GO" id="GO:0017124">
    <property type="term" value="F:SH3 domain binding"/>
    <property type="evidence" value="ECO:0007669"/>
    <property type="project" value="UniProtKB-UniRule"/>
</dbReference>
<dbReference type="Pfam" id="PF05276">
    <property type="entry name" value="SH3BP5"/>
    <property type="match status" value="1"/>
</dbReference>
<organism evidence="6 7">
    <name type="scientific">Cynoglossus semilaevis</name>
    <name type="common">Tongue sole</name>
    <dbReference type="NCBI Taxonomy" id="244447"/>
    <lineage>
        <taxon>Eukaryota</taxon>
        <taxon>Metazoa</taxon>
        <taxon>Chordata</taxon>
        <taxon>Craniata</taxon>
        <taxon>Vertebrata</taxon>
        <taxon>Euteleostomi</taxon>
        <taxon>Actinopterygii</taxon>
        <taxon>Neopterygii</taxon>
        <taxon>Teleostei</taxon>
        <taxon>Neoteleostei</taxon>
        <taxon>Acanthomorphata</taxon>
        <taxon>Carangaria</taxon>
        <taxon>Pleuronectiformes</taxon>
        <taxon>Pleuronectoidei</taxon>
        <taxon>Cynoglossidae</taxon>
        <taxon>Cynoglossinae</taxon>
        <taxon>Cynoglossus</taxon>
    </lineage>
</organism>
<feature type="compositionally biased region" description="Polar residues" evidence="5">
    <location>
        <begin position="441"/>
        <end position="452"/>
    </location>
</feature>
<feature type="compositionally biased region" description="Polar residues" evidence="5">
    <location>
        <begin position="9"/>
        <end position="18"/>
    </location>
</feature>
<dbReference type="GO" id="GO:0004860">
    <property type="term" value="F:protein kinase inhibitor activity"/>
    <property type="evidence" value="ECO:0007669"/>
    <property type="project" value="TreeGrafter"/>
</dbReference>
<feature type="compositionally biased region" description="Low complexity" evidence="5">
    <location>
        <begin position="302"/>
        <end position="332"/>
    </location>
</feature>